<protein>
    <recommendedName>
        <fullName evidence="15">Peptide hydrolase</fullName>
        <ecNumber evidence="15">3.4.-.-</ecNumber>
    </recommendedName>
</protein>
<proteinExistence type="inferred from homology"/>
<comment type="subcellular location">
    <subcellularLocation>
        <location evidence="3">Vacuole membrane</location>
        <topology evidence="3">Multi-pass membrane protein</topology>
    </subcellularLocation>
</comment>
<evidence type="ECO:0000256" key="14">
    <source>
        <dbReference type="ARBA" id="ARBA00023180"/>
    </source>
</evidence>
<keyword evidence="8 15" id="KW-0479">Metal-binding</keyword>
<feature type="transmembrane region" description="Helical" evidence="17">
    <location>
        <begin position="351"/>
        <end position="372"/>
    </location>
</feature>
<feature type="transmembrane region" description="Helical" evidence="17">
    <location>
        <begin position="670"/>
        <end position="692"/>
    </location>
</feature>
<evidence type="ECO:0000256" key="8">
    <source>
        <dbReference type="ARBA" id="ARBA00022723"/>
    </source>
</evidence>
<evidence type="ECO:0000256" key="3">
    <source>
        <dbReference type="ARBA" id="ARBA00004128"/>
    </source>
</evidence>
<dbReference type="InterPro" id="IPR045175">
    <property type="entry name" value="M28_fam"/>
</dbReference>
<evidence type="ECO:0000256" key="17">
    <source>
        <dbReference type="SAM" id="Phobius"/>
    </source>
</evidence>
<feature type="transmembrane region" description="Helical" evidence="17">
    <location>
        <begin position="409"/>
        <end position="429"/>
    </location>
</feature>
<comment type="cofactor">
    <cofactor evidence="1">
        <name>Zn(2+)</name>
        <dbReference type="ChEBI" id="CHEBI:29105"/>
    </cofactor>
</comment>
<feature type="transmembrane region" description="Helical" evidence="17">
    <location>
        <begin position="643"/>
        <end position="664"/>
    </location>
</feature>
<evidence type="ECO:0000256" key="1">
    <source>
        <dbReference type="ARBA" id="ARBA00001947"/>
    </source>
</evidence>
<dbReference type="GO" id="GO:0008235">
    <property type="term" value="F:metalloexopeptidase activity"/>
    <property type="evidence" value="ECO:0007669"/>
    <property type="project" value="InterPro"/>
</dbReference>
<keyword evidence="6 15" id="KW-0645">Protease</keyword>
<feature type="region of interest" description="Disordered" evidence="16">
    <location>
        <begin position="546"/>
        <end position="577"/>
    </location>
</feature>
<dbReference type="InterPro" id="IPR053975">
    <property type="entry name" value="PFF1_C"/>
</dbReference>
<reference evidence="21 22" key="1">
    <citation type="journal article" date="2016" name="Mol. Biol. Evol.">
        <title>Comparative Genomics of Early-Diverging Mushroom-Forming Fungi Provides Insights into the Origins of Lignocellulose Decay Capabilities.</title>
        <authorList>
            <person name="Nagy L.G."/>
            <person name="Riley R."/>
            <person name="Tritt A."/>
            <person name="Adam C."/>
            <person name="Daum C."/>
            <person name="Floudas D."/>
            <person name="Sun H."/>
            <person name="Yadav J.S."/>
            <person name="Pangilinan J."/>
            <person name="Larsson K.H."/>
            <person name="Matsuura K."/>
            <person name="Barry K."/>
            <person name="Labutti K."/>
            <person name="Kuo R."/>
            <person name="Ohm R.A."/>
            <person name="Bhattacharya S.S."/>
            <person name="Shirouzu T."/>
            <person name="Yoshinaga Y."/>
            <person name="Martin F.M."/>
            <person name="Grigoriev I.V."/>
            <person name="Hibbett D.S."/>
        </authorList>
    </citation>
    <scope>NUCLEOTIDE SEQUENCE [LARGE SCALE GENOMIC DNA]</scope>
    <source>
        <strain evidence="21 22">CBS 109695</strain>
    </source>
</reference>
<dbReference type="SUPFAM" id="SSF53187">
    <property type="entry name" value="Zn-dependent exopeptidases"/>
    <property type="match status" value="1"/>
</dbReference>
<dbReference type="AlphaFoldDB" id="A0A165ZJD4"/>
<evidence type="ECO:0000313" key="22">
    <source>
        <dbReference type="Proteomes" id="UP000076532"/>
    </source>
</evidence>
<dbReference type="GO" id="GO:0046872">
    <property type="term" value="F:metal ion binding"/>
    <property type="evidence" value="ECO:0007669"/>
    <property type="project" value="UniProtKB-KW"/>
</dbReference>
<feature type="compositionally biased region" description="Acidic residues" evidence="16">
    <location>
        <begin position="562"/>
        <end position="574"/>
    </location>
</feature>
<dbReference type="Proteomes" id="UP000076532">
    <property type="component" value="Unassembled WGS sequence"/>
</dbReference>
<feature type="domain" description="Vacuolar membrane protease transmembrane" evidence="20">
    <location>
        <begin position="565"/>
        <end position="667"/>
    </location>
</feature>
<feature type="domain" description="Vacuolar membrane protease C-terminal" evidence="19">
    <location>
        <begin position="698"/>
        <end position="927"/>
    </location>
</feature>
<evidence type="ECO:0000256" key="10">
    <source>
        <dbReference type="ARBA" id="ARBA00022833"/>
    </source>
</evidence>
<evidence type="ECO:0000256" key="5">
    <source>
        <dbReference type="ARBA" id="ARBA00022554"/>
    </source>
</evidence>
<dbReference type="Pfam" id="PF22251">
    <property type="entry name" value="PFF1_TM"/>
    <property type="match status" value="1"/>
</dbReference>
<feature type="transmembrane region" description="Helical" evidence="17">
    <location>
        <begin position="12"/>
        <end position="35"/>
    </location>
</feature>
<keyword evidence="7 17" id="KW-0812">Transmembrane</keyword>
<sequence length="934" mass="99595">MRFWYYVSLVLGFRTLPTTILLVLIYAAVFSTVLITDELPDVPNDKGGLNFQDAWSDLHEIAARPHPYNSHSNDHVHGYVLARLQAIASQYPHVSVVEDRISNASWAVDRGISKKYGVYFEGTNILVKIDGTEPGSGGDGVLFSAHYDSVSTAPGATDDGMGVSTLIQMVDYLGQRRPKKTAVFNFNNGEEDGLLGAYAFLLHPWSNLTSTFLNLEGASSGGRPMLFRATSKAPLLAFQAPHVPHPHASVVSADVFKMDVIPSSTDYGIYSGLGRMEGLDFAFYKGRSAYHTRADAIPGVVGGERALWAMMEATRGAGSALVNTSPAGRGERAVYFELFAALLVVFEMHTLFVINIVLLAAGPILLAIMAYAKHVVAHRRIRVRAPARDAWTAFKSLEWAGDLWRVAKFWLAVALGVGCQVLLITGYVTLNPFIVYAHPHLVLTSALALAYLSTALALALPVPARHAAPAQQRHTALLQTYLLTWLLLLAGTVALARLHIGGVYLLSAWNAAVLGGSVLGCLEGVAGAGGGDAGGGEVEVEEGLGDEDIDYMPPPPGGSPPPEDDEREEADEETPLIRQRRALGKAGGAEAEAAEGDEEHGAIGWWILQMLVVVPAPVILVAHVGVFAMAALCQTLADGSSPVFVYAVASLLAIALVLPLAPFTPKLHRALTALVVLVFLASTTYNLVAFPFSQDAPLKLFFQQRVELDLAAGTARRATTVLAGARRYLDAHVVAQLPSAWGAERACGPHAHGAACSWESGLLPSPEGTNSTKRDDSFMKVSVRRTGANTARLAIAGTNTRACRVFLDSTPITAYRVHGSSNATFPGRGVPHGGVGEIRLWSRTWGREFVVDIEWAGAGGVRGAGDGEEDGGAEQQGRVACEWVEYESATAGSGRGERGGLIPAYEEVLAFLPQWAVATKEGDGLVEAWGSFAV</sequence>
<keyword evidence="12" id="KW-0482">Metalloprotease</keyword>
<gene>
    <name evidence="21" type="ORF">FIBSPDRAFT_838217</name>
</gene>
<keyword evidence="9 15" id="KW-0378">Hydrolase</keyword>
<dbReference type="Pfam" id="PF04389">
    <property type="entry name" value="Peptidase_M28"/>
    <property type="match status" value="1"/>
</dbReference>
<evidence type="ECO:0000259" key="20">
    <source>
        <dbReference type="Pfam" id="PF22251"/>
    </source>
</evidence>
<evidence type="ECO:0000256" key="16">
    <source>
        <dbReference type="SAM" id="MobiDB-lite"/>
    </source>
</evidence>
<accession>A0A165ZJD4</accession>
<feature type="transmembrane region" description="Helical" evidence="17">
    <location>
        <begin position="606"/>
        <end position="631"/>
    </location>
</feature>
<organism evidence="21 22">
    <name type="scientific">Athelia psychrophila</name>
    <dbReference type="NCBI Taxonomy" id="1759441"/>
    <lineage>
        <taxon>Eukaryota</taxon>
        <taxon>Fungi</taxon>
        <taxon>Dikarya</taxon>
        <taxon>Basidiomycota</taxon>
        <taxon>Agaricomycotina</taxon>
        <taxon>Agaricomycetes</taxon>
        <taxon>Agaricomycetidae</taxon>
        <taxon>Atheliales</taxon>
        <taxon>Atheliaceae</taxon>
        <taxon>Athelia</taxon>
    </lineage>
</organism>
<dbReference type="STRING" id="436010.A0A165ZJD4"/>
<dbReference type="Gene3D" id="3.40.630.10">
    <property type="entry name" value="Zn peptidases"/>
    <property type="match status" value="1"/>
</dbReference>
<evidence type="ECO:0000313" key="21">
    <source>
        <dbReference type="EMBL" id="KZP10652.1"/>
    </source>
</evidence>
<feature type="transmembrane region" description="Helical" evidence="17">
    <location>
        <begin position="481"/>
        <end position="500"/>
    </location>
</feature>
<dbReference type="CDD" id="cd03875">
    <property type="entry name" value="M28_Fxna_like"/>
    <property type="match status" value="1"/>
</dbReference>
<evidence type="ECO:0000256" key="11">
    <source>
        <dbReference type="ARBA" id="ARBA00022989"/>
    </source>
</evidence>
<evidence type="ECO:0000256" key="13">
    <source>
        <dbReference type="ARBA" id="ARBA00023136"/>
    </source>
</evidence>
<keyword evidence="10 15" id="KW-0862">Zinc</keyword>
<comment type="function">
    <text evidence="2">May be involved in vacuolar sorting and osmoregulation.</text>
</comment>
<evidence type="ECO:0000259" key="18">
    <source>
        <dbReference type="Pfam" id="PF04389"/>
    </source>
</evidence>
<evidence type="ECO:0000256" key="7">
    <source>
        <dbReference type="ARBA" id="ARBA00022692"/>
    </source>
</evidence>
<keyword evidence="11 17" id="KW-1133">Transmembrane helix</keyword>
<keyword evidence="5" id="KW-0926">Vacuole</keyword>
<dbReference type="InterPro" id="IPR048024">
    <property type="entry name" value="Fxna-like_M28_dom"/>
</dbReference>
<dbReference type="InterPro" id="IPR053976">
    <property type="entry name" value="PFF1_TM"/>
</dbReference>
<feature type="transmembrane region" description="Helical" evidence="17">
    <location>
        <begin position="441"/>
        <end position="460"/>
    </location>
</feature>
<feature type="domain" description="Peptidase M28" evidence="18">
    <location>
        <begin position="124"/>
        <end position="297"/>
    </location>
</feature>
<keyword evidence="13 17" id="KW-0472">Membrane</keyword>
<dbReference type="GO" id="GO:0006508">
    <property type="term" value="P:proteolysis"/>
    <property type="evidence" value="ECO:0007669"/>
    <property type="project" value="UniProtKB-KW"/>
</dbReference>
<comment type="similarity">
    <text evidence="4 15">Belongs to the peptidase M28 family.</text>
</comment>
<feature type="compositionally biased region" description="Pro residues" evidence="16">
    <location>
        <begin position="552"/>
        <end position="561"/>
    </location>
</feature>
<dbReference type="GO" id="GO:0005774">
    <property type="term" value="C:vacuolar membrane"/>
    <property type="evidence" value="ECO:0007669"/>
    <property type="project" value="UniProtKB-SubCell"/>
</dbReference>
<name>A0A165ZJD4_9AGAM</name>
<evidence type="ECO:0000256" key="9">
    <source>
        <dbReference type="ARBA" id="ARBA00022801"/>
    </source>
</evidence>
<dbReference type="PANTHER" id="PTHR12147:SF58">
    <property type="entry name" value="VACUOLAR MEMBRANE PROTEASE"/>
    <property type="match status" value="1"/>
</dbReference>
<dbReference type="PANTHER" id="PTHR12147">
    <property type="entry name" value="METALLOPEPTIDASE M28 FAMILY MEMBER"/>
    <property type="match status" value="1"/>
</dbReference>
<dbReference type="OrthoDB" id="76293at2759"/>
<keyword evidence="22" id="KW-1185">Reference proteome</keyword>
<dbReference type="EMBL" id="KV417675">
    <property type="protein sequence ID" value="KZP10652.1"/>
    <property type="molecule type" value="Genomic_DNA"/>
</dbReference>
<evidence type="ECO:0000256" key="12">
    <source>
        <dbReference type="ARBA" id="ARBA00023049"/>
    </source>
</evidence>
<evidence type="ECO:0000256" key="6">
    <source>
        <dbReference type="ARBA" id="ARBA00022670"/>
    </source>
</evidence>
<dbReference type="InterPro" id="IPR007484">
    <property type="entry name" value="Peptidase_M28"/>
</dbReference>
<evidence type="ECO:0000259" key="19">
    <source>
        <dbReference type="Pfam" id="PF22250"/>
    </source>
</evidence>
<keyword evidence="14" id="KW-0325">Glycoprotein</keyword>
<dbReference type="Pfam" id="PF22250">
    <property type="entry name" value="PFF1_C"/>
    <property type="match status" value="1"/>
</dbReference>
<evidence type="ECO:0000256" key="4">
    <source>
        <dbReference type="ARBA" id="ARBA00010918"/>
    </source>
</evidence>
<dbReference type="EC" id="3.4.-.-" evidence="15"/>
<evidence type="ECO:0000256" key="2">
    <source>
        <dbReference type="ARBA" id="ARBA00003273"/>
    </source>
</evidence>
<evidence type="ECO:0000256" key="15">
    <source>
        <dbReference type="RuleBase" id="RU361240"/>
    </source>
</evidence>